<evidence type="ECO:0000313" key="1">
    <source>
        <dbReference type="EMBL" id="MPM23095.1"/>
    </source>
</evidence>
<dbReference type="EMBL" id="VSSQ01003956">
    <property type="protein sequence ID" value="MPM23095.1"/>
    <property type="molecule type" value="Genomic_DNA"/>
</dbReference>
<proteinExistence type="predicted"/>
<accession>A0A644Y3G0</accession>
<protein>
    <submittedName>
        <fullName evidence="1">Uncharacterized protein</fullName>
    </submittedName>
</protein>
<gene>
    <name evidence="1" type="ORF">SDC9_69558</name>
</gene>
<comment type="caution">
    <text evidence="1">The sequence shown here is derived from an EMBL/GenBank/DDBJ whole genome shotgun (WGS) entry which is preliminary data.</text>
</comment>
<sequence>MEHQEHTKLVDCTSKPPRLAYVGNVEILSLGKNLANAYKTGFAAPDDFAVHSPRHGRNHREAPETAWKPAYCVDDIVIAQDTQPGILESKSEYP</sequence>
<dbReference type="AlphaFoldDB" id="A0A644Y3G0"/>
<organism evidence="1">
    <name type="scientific">bioreactor metagenome</name>
    <dbReference type="NCBI Taxonomy" id="1076179"/>
    <lineage>
        <taxon>unclassified sequences</taxon>
        <taxon>metagenomes</taxon>
        <taxon>ecological metagenomes</taxon>
    </lineage>
</organism>
<name>A0A644Y3G0_9ZZZZ</name>
<reference evidence="1" key="1">
    <citation type="submission" date="2019-08" db="EMBL/GenBank/DDBJ databases">
        <authorList>
            <person name="Kucharzyk K."/>
            <person name="Murdoch R.W."/>
            <person name="Higgins S."/>
            <person name="Loffler F."/>
        </authorList>
    </citation>
    <scope>NUCLEOTIDE SEQUENCE</scope>
</reference>